<reference evidence="2" key="1">
    <citation type="submission" date="2020-10" db="EMBL/GenBank/DDBJ databases">
        <title>Paenihalocynthiibacter styelae gen. nov., sp. nov., isolated from stalked sea squirt Styela clava.</title>
        <authorList>
            <person name="Kim Y.-O."/>
            <person name="Yoon J.-H."/>
        </authorList>
    </citation>
    <scope>NUCLEOTIDE SEQUENCE</scope>
    <source>
        <strain evidence="2">MYP1-1</strain>
    </source>
</reference>
<evidence type="ECO:0000313" key="3">
    <source>
        <dbReference type="Proteomes" id="UP000640583"/>
    </source>
</evidence>
<accession>A0A8J7LP47</accession>
<organism evidence="2 3">
    <name type="scientific">Halocynthiibacter styelae</name>
    <dbReference type="NCBI Taxonomy" id="2761955"/>
    <lineage>
        <taxon>Bacteria</taxon>
        <taxon>Pseudomonadati</taxon>
        <taxon>Pseudomonadota</taxon>
        <taxon>Alphaproteobacteria</taxon>
        <taxon>Rhodobacterales</taxon>
        <taxon>Paracoccaceae</taxon>
        <taxon>Halocynthiibacter</taxon>
    </lineage>
</organism>
<dbReference type="RefSeq" id="WP_228847250.1">
    <property type="nucleotide sequence ID" value="NZ_JADCKQ010000001.1"/>
</dbReference>
<dbReference type="InterPro" id="IPR003779">
    <property type="entry name" value="CMD-like"/>
</dbReference>
<keyword evidence="3" id="KW-1185">Reference proteome</keyword>
<proteinExistence type="predicted"/>
<dbReference type="InterPro" id="IPR004675">
    <property type="entry name" value="AhpD_core"/>
</dbReference>
<dbReference type="PANTHER" id="PTHR34846">
    <property type="entry name" value="4-CARBOXYMUCONOLACTONE DECARBOXYLASE FAMILY PROTEIN (AFU_ORTHOLOGUE AFUA_6G11590)"/>
    <property type="match status" value="1"/>
</dbReference>
<dbReference type="GO" id="GO:0051920">
    <property type="term" value="F:peroxiredoxin activity"/>
    <property type="evidence" value="ECO:0007669"/>
    <property type="project" value="InterPro"/>
</dbReference>
<comment type="caution">
    <text evidence="2">The sequence shown here is derived from an EMBL/GenBank/DDBJ whole genome shotgun (WGS) entry which is preliminary data.</text>
</comment>
<dbReference type="NCBIfam" id="TIGR00778">
    <property type="entry name" value="ahpD_dom"/>
    <property type="match status" value="1"/>
</dbReference>
<dbReference type="InterPro" id="IPR029032">
    <property type="entry name" value="AhpD-like"/>
</dbReference>
<dbReference type="Gene3D" id="1.20.1290.10">
    <property type="entry name" value="AhpD-like"/>
    <property type="match status" value="1"/>
</dbReference>
<dbReference type="PANTHER" id="PTHR34846:SF10">
    <property type="entry name" value="CYTOPLASMIC PROTEIN"/>
    <property type="match status" value="1"/>
</dbReference>
<sequence length="181" mass="19877">MSRIPPLPVTDMSPATQDDCAALEAYGPFGNWAGIAAHSPVVLHQVTDMLVNMRAETRLSRRVIELAMVTVSQLNACDYCLSHHVPSLTVTGVSPEGSARLLEVEDHPELDACDKAIVRYARSVTERSGRMRDAEVSDLRAWFDDGQIVELTWRITLIGAFNRFNDALQIEAEEPLDGGSA</sequence>
<gene>
    <name evidence="2" type="ORF">H1D41_01560</name>
</gene>
<dbReference type="Pfam" id="PF02627">
    <property type="entry name" value="CMD"/>
    <property type="match status" value="1"/>
</dbReference>
<dbReference type="SUPFAM" id="SSF69118">
    <property type="entry name" value="AhpD-like"/>
    <property type="match status" value="1"/>
</dbReference>
<dbReference type="EMBL" id="JADCKQ010000001">
    <property type="protein sequence ID" value="MBI1492317.1"/>
    <property type="molecule type" value="Genomic_DNA"/>
</dbReference>
<feature type="domain" description="Carboxymuconolactone decarboxylase-like" evidence="1">
    <location>
        <begin position="42"/>
        <end position="99"/>
    </location>
</feature>
<evidence type="ECO:0000313" key="2">
    <source>
        <dbReference type="EMBL" id="MBI1492317.1"/>
    </source>
</evidence>
<evidence type="ECO:0000259" key="1">
    <source>
        <dbReference type="Pfam" id="PF02627"/>
    </source>
</evidence>
<name>A0A8J7LP47_9RHOB</name>
<protein>
    <submittedName>
        <fullName evidence="2">Carboxymuconolactone decarboxylase family protein</fullName>
    </submittedName>
</protein>
<dbReference type="AlphaFoldDB" id="A0A8J7LP47"/>
<dbReference type="Proteomes" id="UP000640583">
    <property type="component" value="Unassembled WGS sequence"/>
</dbReference>